<name>A0AAV7T162_PLEWA</name>
<dbReference type="Proteomes" id="UP001066276">
    <property type="component" value="Chromosome 4_1"/>
</dbReference>
<organism evidence="1 2">
    <name type="scientific">Pleurodeles waltl</name>
    <name type="common">Iberian ribbed newt</name>
    <dbReference type="NCBI Taxonomy" id="8319"/>
    <lineage>
        <taxon>Eukaryota</taxon>
        <taxon>Metazoa</taxon>
        <taxon>Chordata</taxon>
        <taxon>Craniata</taxon>
        <taxon>Vertebrata</taxon>
        <taxon>Euteleostomi</taxon>
        <taxon>Amphibia</taxon>
        <taxon>Batrachia</taxon>
        <taxon>Caudata</taxon>
        <taxon>Salamandroidea</taxon>
        <taxon>Salamandridae</taxon>
        <taxon>Pleurodelinae</taxon>
        <taxon>Pleurodeles</taxon>
    </lineage>
</organism>
<gene>
    <name evidence="1" type="ORF">NDU88_001867</name>
</gene>
<evidence type="ECO:0000313" key="1">
    <source>
        <dbReference type="EMBL" id="KAJ1169986.1"/>
    </source>
</evidence>
<evidence type="ECO:0000313" key="2">
    <source>
        <dbReference type="Proteomes" id="UP001066276"/>
    </source>
</evidence>
<keyword evidence="2" id="KW-1185">Reference proteome</keyword>
<sequence>MSLCPMALNSRVDAVNSKEACKGVSVRKNNKNGRRTNRYLLESHHSYDGTGYTIAQHKHQYPEALEQKYLSATFLSHRYKFCREPGRSGFVSHQFFGPERGNIFQS</sequence>
<accession>A0AAV7T162</accession>
<reference evidence="1" key="1">
    <citation type="journal article" date="2022" name="bioRxiv">
        <title>Sequencing and chromosome-scale assembly of the giantPleurodeles waltlgenome.</title>
        <authorList>
            <person name="Brown T."/>
            <person name="Elewa A."/>
            <person name="Iarovenko S."/>
            <person name="Subramanian E."/>
            <person name="Araus A.J."/>
            <person name="Petzold A."/>
            <person name="Susuki M."/>
            <person name="Suzuki K.-i.T."/>
            <person name="Hayashi T."/>
            <person name="Toyoda A."/>
            <person name="Oliveira C."/>
            <person name="Osipova E."/>
            <person name="Leigh N.D."/>
            <person name="Simon A."/>
            <person name="Yun M.H."/>
        </authorList>
    </citation>
    <scope>NUCLEOTIDE SEQUENCE</scope>
    <source>
        <strain evidence="1">20211129_DDA</strain>
        <tissue evidence="1">Liver</tissue>
    </source>
</reference>
<comment type="caution">
    <text evidence="1">The sequence shown here is derived from an EMBL/GenBank/DDBJ whole genome shotgun (WGS) entry which is preliminary data.</text>
</comment>
<dbReference type="EMBL" id="JANPWB010000007">
    <property type="protein sequence ID" value="KAJ1169986.1"/>
    <property type="molecule type" value="Genomic_DNA"/>
</dbReference>
<proteinExistence type="predicted"/>
<protein>
    <submittedName>
        <fullName evidence="1">Uncharacterized protein</fullName>
    </submittedName>
</protein>
<dbReference type="AlphaFoldDB" id="A0AAV7T162"/>